<evidence type="ECO:0000313" key="1">
    <source>
        <dbReference type="EMBL" id="MFD0857084.1"/>
    </source>
</evidence>
<reference evidence="2" key="1">
    <citation type="journal article" date="2019" name="Int. J. Syst. Evol. Microbiol.">
        <title>The Global Catalogue of Microorganisms (GCM) 10K type strain sequencing project: providing services to taxonomists for standard genome sequencing and annotation.</title>
        <authorList>
            <consortium name="The Broad Institute Genomics Platform"/>
            <consortium name="The Broad Institute Genome Sequencing Center for Infectious Disease"/>
            <person name="Wu L."/>
            <person name="Ma J."/>
        </authorList>
    </citation>
    <scope>NUCLEOTIDE SEQUENCE [LARGE SCALE GENOMIC DNA]</scope>
    <source>
        <strain evidence="2">JCM 31696</strain>
    </source>
</reference>
<protein>
    <submittedName>
        <fullName evidence="1">DUF1036 domain-containing protein</fullName>
    </submittedName>
</protein>
<keyword evidence="2" id="KW-1185">Reference proteome</keyword>
<dbReference type="Pfam" id="PF06282">
    <property type="entry name" value="DUF1036"/>
    <property type="match status" value="1"/>
</dbReference>
<proteinExistence type="predicted"/>
<dbReference type="EMBL" id="JBHTIR010004352">
    <property type="protein sequence ID" value="MFD0857084.1"/>
    <property type="molecule type" value="Genomic_DNA"/>
</dbReference>
<gene>
    <name evidence="1" type="ORF">ACFQ07_33060</name>
</gene>
<accession>A0ABW3CRC5</accession>
<dbReference type="Proteomes" id="UP001597083">
    <property type="component" value="Unassembled WGS sequence"/>
</dbReference>
<sequence>MKLYFRNDYGPTISVAILYFSPDACAEYGRWGTRGWWNIRYGEQAYVLETGNRYAYFYAEAVDGAIWSGQPGDPVMYVTDERFDSCHLIGSTAWRPVRVIKLDLGTGPGIIQPLG</sequence>
<name>A0ABW3CRC5_9ACTN</name>
<organism evidence="1 2">
    <name type="scientific">Actinomadura adrarensis</name>
    <dbReference type="NCBI Taxonomy" id="1819600"/>
    <lineage>
        <taxon>Bacteria</taxon>
        <taxon>Bacillati</taxon>
        <taxon>Actinomycetota</taxon>
        <taxon>Actinomycetes</taxon>
        <taxon>Streptosporangiales</taxon>
        <taxon>Thermomonosporaceae</taxon>
        <taxon>Actinomadura</taxon>
    </lineage>
</organism>
<evidence type="ECO:0000313" key="2">
    <source>
        <dbReference type="Proteomes" id="UP001597083"/>
    </source>
</evidence>
<comment type="caution">
    <text evidence="1">The sequence shown here is derived from an EMBL/GenBank/DDBJ whole genome shotgun (WGS) entry which is preliminary data.</text>
</comment>
<dbReference type="InterPro" id="IPR009380">
    <property type="entry name" value="DUF1036"/>
</dbReference>